<keyword evidence="2" id="KW-1185">Reference proteome</keyword>
<sequence>MKTQPCLPTPPRAAEGDYQRAVHVLRAAASEAGQSDARRQWIRDATQC</sequence>
<evidence type="ECO:0000313" key="1">
    <source>
        <dbReference type="EMBL" id="MEB3050303.1"/>
    </source>
</evidence>
<proteinExistence type="predicted"/>
<gene>
    <name evidence="1" type="ORF">KV112_11230</name>
</gene>
<organism evidence="1 2">
    <name type="scientific">[Mycobacterium] zoologicum</name>
    <dbReference type="NCBI Taxonomy" id="2872311"/>
    <lineage>
        <taxon>Bacteria</taxon>
        <taxon>Bacillati</taxon>
        <taxon>Actinomycetota</taxon>
        <taxon>Actinomycetes</taxon>
        <taxon>Mycobacteriales</taxon>
        <taxon>Mycobacteriaceae</taxon>
        <taxon>Mycolicibacter</taxon>
    </lineage>
</organism>
<dbReference type="EMBL" id="JAYJJT010000011">
    <property type="protein sequence ID" value="MEB3050303.1"/>
    <property type="molecule type" value="Genomic_DNA"/>
</dbReference>
<dbReference type="Proteomes" id="UP001299046">
    <property type="component" value="Unassembled WGS sequence"/>
</dbReference>
<evidence type="ECO:0000313" key="2">
    <source>
        <dbReference type="Proteomes" id="UP001299046"/>
    </source>
</evidence>
<dbReference type="RefSeq" id="WP_224864638.1">
    <property type="nucleotide sequence ID" value="NZ_JAYJJS010000007.1"/>
</dbReference>
<accession>A0ABU5YNL5</accession>
<reference evidence="1 2" key="1">
    <citation type="submission" date="2023-12" db="EMBL/GenBank/DDBJ databases">
        <title>Description of new species of Mycobacterium terrae complex isolated from sewage at the Sao Paulo Zoological Park Foundation in Brazil.</title>
        <authorList>
            <person name="Romagnoli C.L."/>
            <person name="Conceicao E.C."/>
            <person name="Machado E."/>
            <person name="Barreto L.B.P.F."/>
            <person name="Sharma A."/>
            <person name="Silva N.M."/>
            <person name="Marques L.E."/>
            <person name="Juliana M.A."/>
            <person name="Lourenco M.C.S."/>
            <person name="Digiampietri L.A."/>
            <person name="Suffys P.N."/>
            <person name="Viana-Niero C."/>
        </authorList>
    </citation>
    <scope>NUCLEOTIDE SEQUENCE [LARGE SCALE GENOMIC DNA]</scope>
    <source>
        <strain evidence="1 2">MYC123</strain>
    </source>
</reference>
<protein>
    <submittedName>
        <fullName evidence="1">Uncharacterized protein</fullName>
    </submittedName>
</protein>
<comment type="caution">
    <text evidence="1">The sequence shown here is derived from an EMBL/GenBank/DDBJ whole genome shotgun (WGS) entry which is preliminary data.</text>
</comment>
<name>A0ABU5YNL5_9MYCO</name>